<sequence length="112" mass="13211">MKQNQTITTMIEDCTRYLEQNCYTKHRVEWYKSMWRNGICRYMKDRGIKNYNCSIGEEFINDTISSKVTPAERDVNPQHKCPYRNTGNRQAFQKDGPRGRPNDIVMQIGAVK</sequence>
<feature type="region of interest" description="Disordered" evidence="1">
    <location>
        <begin position="72"/>
        <end position="102"/>
    </location>
</feature>
<dbReference type="Proteomes" id="UP000190235">
    <property type="component" value="Chromosome I"/>
</dbReference>
<gene>
    <name evidence="2" type="ORF">SAMN05878281_0556</name>
</gene>
<keyword evidence="3" id="KW-1185">Reference proteome</keyword>
<evidence type="ECO:0000313" key="3">
    <source>
        <dbReference type="Proteomes" id="UP000190235"/>
    </source>
</evidence>
<reference evidence="3" key="1">
    <citation type="submission" date="2016-11" db="EMBL/GenBank/DDBJ databases">
        <authorList>
            <person name="Varghese N."/>
            <person name="Submissions S."/>
        </authorList>
    </citation>
    <scope>NUCLEOTIDE SEQUENCE [LARGE SCALE GENOMIC DNA]</scope>
    <source>
        <strain evidence="3">ACAM 48</strain>
    </source>
</reference>
<organism evidence="2 3">
    <name type="scientific">Salegentibacter salegens</name>
    <dbReference type="NCBI Taxonomy" id="143223"/>
    <lineage>
        <taxon>Bacteria</taxon>
        <taxon>Pseudomonadati</taxon>
        <taxon>Bacteroidota</taxon>
        <taxon>Flavobacteriia</taxon>
        <taxon>Flavobacteriales</taxon>
        <taxon>Flavobacteriaceae</taxon>
        <taxon>Salegentibacter</taxon>
    </lineage>
</organism>
<name>A0A1M7IHW4_9FLAO</name>
<dbReference type="AlphaFoldDB" id="A0A1M7IHW4"/>
<proteinExistence type="predicted"/>
<accession>A0A1M7IHW4</accession>
<evidence type="ECO:0000313" key="2">
    <source>
        <dbReference type="EMBL" id="SHM40310.1"/>
    </source>
</evidence>
<evidence type="ECO:0000256" key="1">
    <source>
        <dbReference type="SAM" id="MobiDB-lite"/>
    </source>
</evidence>
<protein>
    <submittedName>
        <fullName evidence="2">Uncharacterized protein</fullName>
    </submittedName>
</protein>
<dbReference type="EMBL" id="LT670848">
    <property type="protein sequence ID" value="SHM40310.1"/>
    <property type="molecule type" value="Genomic_DNA"/>
</dbReference>